<feature type="signal peptide" evidence="3">
    <location>
        <begin position="1"/>
        <end position="29"/>
    </location>
</feature>
<dbReference type="Pfam" id="PF02018">
    <property type="entry name" value="CBM_4_9"/>
    <property type="match status" value="1"/>
</dbReference>
<dbReference type="CDD" id="cd00229">
    <property type="entry name" value="SGNH_hydrolase"/>
    <property type="match status" value="1"/>
</dbReference>
<keyword evidence="3" id="KW-0732">Signal</keyword>
<dbReference type="Gene3D" id="2.60.120.260">
    <property type="entry name" value="Galactose-binding domain-like"/>
    <property type="match status" value="1"/>
</dbReference>
<reference evidence="5 6" key="1">
    <citation type="submission" date="2013-06" db="EMBL/GenBank/DDBJ databases">
        <title>Rumen cellulosomics: divergent fiber-degrading strategies revealed by comparative genome-wide analysis of six Ruminococcal strains.</title>
        <authorList>
            <person name="Dassa B."/>
            <person name="Borovok I."/>
            <person name="Lamed R."/>
            <person name="Flint H."/>
            <person name="Yeoman C.J."/>
            <person name="White B."/>
            <person name="Bayer E.A."/>
        </authorList>
    </citation>
    <scope>NUCLEOTIDE SEQUENCE [LARGE SCALE GENOMIC DNA]</scope>
    <source>
        <strain evidence="5 6">SY3</strain>
    </source>
</reference>
<dbReference type="InterPro" id="IPR036439">
    <property type="entry name" value="Dockerin_dom_sf"/>
</dbReference>
<keyword evidence="6" id="KW-1185">Reference proteome</keyword>
<dbReference type="Gene3D" id="1.10.1330.10">
    <property type="entry name" value="Dockerin domain"/>
    <property type="match status" value="1"/>
</dbReference>
<dbReference type="PROSITE" id="PS51766">
    <property type="entry name" value="DOCKERIN"/>
    <property type="match status" value="1"/>
</dbReference>
<dbReference type="CDD" id="cd14256">
    <property type="entry name" value="Dockerin_I"/>
    <property type="match status" value="1"/>
</dbReference>
<organism evidence="5 6">
    <name type="scientific">Ruminococcus albus SY3</name>
    <dbReference type="NCBI Taxonomy" id="1341156"/>
    <lineage>
        <taxon>Bacteria</taxon>
        <taxon>Bacillati</taxon>
        <taxon>Bacillota</taxon>
        <taxon>Clostridia</taxon>
        <taxon>Eubacteriales</taxon>
        <taxon>Oscillospiraceae</taxon>
        <taxon>Ruminococcus</taxon>
    </lineage>
</organism>
<keyword evidence="5" id="KW-0858">Xylan degradation</keyword>
<sequence>MKLSKMKRVLSATVALMMIGTSLPFTVNAAGSSANNSTLYGDANTDGVVDISDAVLIAQYVKNPGKTYISKQGLVNADVFNVGSGVTIDDANTIKKYLIDLISELPEEPSINVTPQKALLNYDFNSGLSSWTGRGPATVTATDTAYYGTSGKSMYVSGRTAEWNGAAVSLGSDFKAGQTYSISCAALQTSGGSAEIQISLQQGGNNGTTAVYSHIASATCKSGEWTKLENTSFTIPDNAGDMTLYVETVQSTGDLMDFYIDDVVIAPMGTTSSVKTGGTGKVPASSSGDPVDVDPTKWDNYQETASSQYIDFYKSSIKHMGNTYRLNQKLAAAEQGAPLTVAYLGGSITEGKNYTTPFSNYLKNTFAKGSFREINAGLSGTSSVVGLVRSEAQIVSQKPDIIFLEFSVNDHEDIMYKKCFESCIKKFLEMPNAPAVGIIITRAKGGFSSQNQMYPIGKNFDIPVISMDDALTKAFNSRFLNTSDYYTDEYHPHQKGGQLIADCMAYYVRQALKSRNQSSGYTLPSSYVYGAEYSDTVNVDPKNLNNFSAGSWTSGYGYNNSGLNYSYTLNGGNPMKFKTQGKGLIIVFKANSSGMGSINVTVNGKTTKISGNKQYTWGGPDAELGYYQNTSGDLDVSISGSGQFTIWGVGLIK</sequence>
<dbReference type="InterPro" id="IPR003305">
    <property type="entry name" value="CenC_carb-bd"/>
</dbReference>
<evidence type="ECO:0000256" key="1">
    <source>
        <dbReference type="ARBA" id="ARBA00022801"/>
    </source>
</evidence>
<evidence type="ECO:0000256" key="3">
    <source>
        <dbReference type="SAM" id="SignalP"/>
    </source>
</evidence>
<dbReference type="AlphaFoldDB" id="A0A011UA28"/>
<accession>A0A011UA28</accession>
<keyword evidence="5" id="KW-0624">Polysaccharide degradation</keyword>
<feature type="region of interest" description="Disordered" evidence="2">
    <location>
        <begin position="275"/>
        <end position="295"/>
    </location>
</feature>
<dbReference type="InterPro" id="IPR008979">
    <property type="entry name" value="Galactose-bd-like_sf"/>
</dbReference>
<feature type="chain" id="PRO_5001463297" evidence="3">
    <location>
        <begin position="30"/>
        <end position="653"/>
    </location>
</feature>
<proteinExistence type="predicted"/>
<dbReference type="Gene3D" id="3.40.50.1110">
    <property type="entry name" value="SGNH hydrolase"/>
    <property type="match status" value="1"/>
</dbReference>
<keyword evidence="5" id="KW-0326">Glycosidase</keyword>
<gene>
    <name evidence="5" type="ORF">RASY3_12640</name>
</gene>
<dbReference type="GO" id="GO:0045493">
    <property type="term" value="P:xylan catabolic process"/>
    <property type="evidence" value="ECO:0007669"/>
    <property type="project" value="UniProtKB-KW"/>
</dbReference>
<dbReference type="RefSeq" id="WP_051506551.1">
    <property type="nucleotide sequence ID" value="NZ_JEOB01000004.1"/>
</dbReference>
<evidence type="ECO:0000313" key="5">
    <source>
        <dbReference type="EMBL" id="EXM37444.1"/>
    </source>
</evidence>
<dbReference type="PATRIC" id="fig|1341156.4.peg.2461"/>
<evidence type="ECO:0000313" key="6">
    <source>
        <dbReference type="Proteomes" id="UP000021369"/>
    </source>
</evidence>
<keyword evidence="5" id="KW-0119">Carbohydrate metabolism</keyword>
<dbReference type="Proteomes" id="UP000021369">
    <property type="component" value="Unassembled WGS sequence"/>
</dbReference>
<evidence type="ECO:0000259" key="4">
    <source>
        <dbReference type="PROSITE" id="PS51766"/>
    </source>
</evidence>
<protein>
    <submittedName>
        <fullName evidence="5">Endo-xylanase</fullName>
    </submittedName>
</protein>
<dbReference type="SUPFAM" id="SSF49785">
    <property type="entry name" value="Galactose-binding domain-like"/>
    <property type="match status" value="1"/>
</dbReference>
<dbReference type="SUPFAM" id="SSF52266">
    <property type="entry name" value="SGNH hydrolase"/>
    <property type="match status" value="1"/>
</dbReference>
<dbReference type="PANTHER" id="PTHR34407:SF1">
    <property type="entry name" value="SGNH HYDROLASE-TYPE ESTERASE DOMAIN-CONTAINING PROTEIN"/>
    <property type="match status" value="1"/>
</dbReference>
<evidence type="ECO:0000256" key="2">
    <source>
        <dbReference type="SAM" id="MobiDB-lite"/>
    </source>
</evidence>
<dbReference type="InterPro" id="IPR036514">
    <property type="entry name" value="SGNH_hydro_sf"/>
</dbReference>
<dbReference type="SUPFAM" id="SSF63446">
    <property type="entry name" value="Type I dockerin domain"/>
    <property type="match status" value="1"/>
</dbReference>
<keyword evidence="1 5" id="KW-0378">Hydrolase</keyword>
<dbReference type="InterPro" id="IPR016134">
    <property type="entry name" value="Dockerin_dom"/>
</dbReference>
<feature type="domain" description="Dockerin" evidence="4">
    <location>
        <begin position="36"/>
        <end position="107"/>
    </location>
</feature>
<name>A0A011UA28_RUMAL</name>
<comment type="caution">
    <text evidence="5">The sequence shown here is derived from an EMBL/GenBank/DDBJ whole genome shotgun (WGS) entry which is preliminary data.</text>
</comment>
<dbReference type="EMBL" id="JEOB01000004">
    <property type="protein sequence ID" value="EXM37444.1"/>
    <property type="molecule type" value="Genomic_DNA"/>
</dbReference>
<dbReference type="PANTHER" id="PTHR34407">
    <property type="entry name" value="EXPRESSED PROTEIN"/>
    <property type="match status" value="1"/>
</dbReference>
<dbReference type="GO" id="GO:0016798">
    <property type="term" value="F:hydrolase activity, acting on glycosyl bonds"/>
    <property type="evidence" value="ECO:0007669"/>
    <property type="project" value="UniProtKB-KW"/>
</dbReference>